<keyword evidence="7 13" id="KW-1133">Transmembrane helix</keyword>
<evidence type="ECO:0000256" key="8">
    <source>
        <dbReference type="ARBA" id="ARBA00023002"/>
    </source>
</evidence>
<name>A0AAN1UTY1_SYNEL</name>
<dbReference type="InterPro" id="IPR015876">
    <property type="entry name" value="Acyl-CoA_DS"/>
</dbReference>
<keyword evidence="5 13" id="KW-0812">Transmembrane</keyword>
<dbReference type="RefSeq" id="WP_208675800.1">
    <property type="nucleotide sequence ID" value="NZ_CP030139.2"/>
</dbReference>
<proteinExistence type="inferred from homology"/>
<feature type="transmembrane region" description="Helical" evidence="13">
    <location>
        <begin position="154"/>
        <end position="174"/>
    </location>
</feature>
<keyword evidence="12" id="KW-0275">Fatty acid biosynthesis</keyword>
<dbReference type="AlphaFoldDB" id="A0AAN1UTY1"/>
<evidence type="ECO:0000256" key="12">
    <source>
        <dbReference type="ARBA" id="ARBA00023160"/>
    </source>
</evidence>
<keyword evidence="6" id="KW-0276">Fatty acid metabolism</keyword>
<feature type="domain" description="Fatty acid desaturase" evidence="14">
    <location>
        <begin position="37"/>
        <end position="255"/>
    </location>
</feature>
<evidence type="ECO:0000256" key="7">
    <source>
        <dbReference type="ARBA" id="ARBA00022989"/>
    </source>
</evidence>
<evidence type="ECO:0000313" key="15">
    <source>
        <dbReference type="EMBL" id="AZB72006.1"/>
    </source>
</evidence>
<dbReference type="EC" id="1.14.19.-" evidence="15"/>
<dbReference type="GO" id="GO:0016020">
    <property type="term" value="C:membrane"/>
    <property type="evidence" value="ECO:0007669"/>
    <property type="project" value="UniProtKB-SubCell"/>
</dbReference>
<keyword evidence="4" id="KW-0444">Lipid biosynthesis</keyword>
<dbReference type="GO" id="GO:0016717">
    <property type="term" value="F:oxidoreductase activity, acting on paired donors, with oxidation of a pair of donors resulting in the reduction of molecular oxygen to two molecules of water"/>
    <property type="evidence" value="ECO:0007669"/>
    <property type="project" value="InterPro"/>
</dbReference>
<evidence type="ECO:0000256" key="10">
    <source>
        <dbReference type="ARBA" id="ARBA00023098"/>
    </source>
</evidence>
<evidence type="ECO:0000256" key="1">
    <source>
        <dbReference type="ARBA" id="ARBA00001954"/>
    </source>
</evidence>
<evidence type="ECO:0000256" key="6">
    <source>
        <dbReference type="ARBA" id="ARBA00022832"/>
    </source>
</evidence>
<comment type="similarity">
    <text evidence="3">Belongs to the fatty acid desaturase type 2 family.</text>
</comment>
<keyword evidence="10" id="KW-0443">Lipid metabolism</keyword>
<comment type="subcellular location">
    <subcellularLocation>
        <location evidence="2">Membrane</location>
        <topology evidence="2">Multi-pass membrane protein</topology>
    </subcellularLocation>
</comment>
<sequence length="278" mass="32284">MTLAIRPKLAFNWPTALFMVAIHIGALLAFLPANFNWPAVGVMVALYYITGCFGITLGWHRLISHRSFEVPKWLEYLLVLCGTLAMQHGPIEWIGLHRHHHLHSDQDVDHHDSNKGFLWSHFLWMIYEIPARKEVDKFTKDIANDPVYRFCNNYFFGIQVLLAVLLYAWGEAWVGNGWSFVIWGIFVRLVVVYHVTWLVNSATHKFGYRSHESGDKSTNCWWVALLAFGEGWHNNHHAYQYSARHGLQWWEFDLTWLIICGLKKVGLARKIKVASPNN</sequence>
<keyword evidence="9" id="KW-0408">Iron</keyword>
<dbReference type="PANTHER" id="PTHR11351">
    <property type="entry name" value="ACYL-COA DESATURASE"/>
    <property type="match status" value="1"/>
</dbReference>
<gene>
    <name evidence="15" type="ORF">DOP62_04015</name>
</gene>
<evidence type="ECO:0000256" key="4">
    <source>
        <dbReference type="ARBA" id="ARBA00022516"/>
    </source>
</evidence>
<evidence type="ECO:0000256" key="5">
    <source>
        <dbReference type="ARBA" id="ARBA00022692"/>
    </source>
</evidence>
<dbReference type="CDD" id="cd03505">
    <property type="entry name" value="Delta9-FADS-like"/>
    <property type="match status" value="1"/>
</dbReference>
<keyword evidence="11 13" id="KW-0472">Membrane</keyword>
<feature type="transmembrane region" description="Helical" evidence="13">
    <location>
        <begin position="180"/>
        <end position="199"/>
    </location>
</feature>
<evidence type="ECO:0000259" key="14">
    <source>
        <dbReference type="Pfam" id="PF00487"/>
    </source>
</evidence>
<dbReference type="InterPro" id="IPR005804">
    <property type="entry name" value="FA_desaturase_dom"/>
</dbReference>
<protein>
    <submittedName>
        <fullName evidence="15">Fatty acid desaturase</fullName>
        <ecNumber evidence="15">1.14.19.-</ecNumber>
    </submittedName>
</protein>
<keyword evidence="8 15" id="KW-0560">Oxidoreductase</keyword>
<feature type="transmembrane region" description="Helical" evidence="13">
    <location>
        <begin position="37"/>
        <end position="59"/>
    </location>
</feature>
<dbReference type="Pfam" id="PF00487">
    <property type="entry name" value="FA_desaturase"/>
    <property type="match status" value="1"/>
</dbReference>
<evidence type="ECO:0000256" key="9">
    <source>
        <dbReference type="ARBA" id="ARBA00023004"/>
    </source>
</evidence>
<evidence type="ECO:0000313" key="16">
    <source>
        <dbReference type="Proteomes" id="UP000267249"/>
    </source>
</evidence>
<feature type="transmembrane region" description="Helical" evidence="13">
    <location>
        <begin position="12"/>
        <end position="31"/>
    </location>
</feature>
<reference evidence="15 16" key="1">
    <citation type="journal article" date="2018" name="Sci. Rep.">
        <title>Genome Features and Biochemical Characteristics of a Robust, Fast Growing and Naturally Transformable Cyanobacterium Synechococcus elongatus PCC 11801 Isolated from India.</title>
        <authorList>
            <person name="Jaiswal D."/>
            <person name="Sengupta A."/>
            <person name="Sohoni S."/>
            <person name="Sengupta S."/>
            <person name="Phadnavis A.G."/>
            <person name="Pakrasi H.B."/>
            <person name="Wangikar P.P."/>
        </authorList>
    </citation>
    <scope>NUCLEOTIDE SEQUENCE [LARGE SCALE GENOMIC DNA]</scope>
    <source>
        <strain evidence="15 16">PCC 11801</strain>
    </source>
</reference>
<dbReference type="EMBL" id="CP030139">
    <property type="protein sequence ID" value="AZB72006.1"/>
    <property type="molecule type" value="Genomic_DNA"/>
</dbReference>
<evidence type="ECO:0000256" key="13">
    <source>
        <dbReference type="SAM" id="Phobius"/>
    </source>
</evidence>
<accession>A0AAN1UTY1</accession>
<comment type="cofactor">
    <cofactor evidence="1">
        <name>Fe(2+)</name>
        <dbReference type="ChEBI" id="CHEBI:29033"/>
    </cofactor>
</comment>
<evidence type="ECO:0000256" key="3">
    <source>
        <dbReference type="ARBA" id="ARBA00008749"/>
    </source>
</evidence>
<dbReference type="PRINTS" id="PR00075">
    <property type="entry name" value="FACDDSATRASE"/>
</dbReference>
<dbReference type="GO" id="GO:0006633">
    <property type="term" value="P:fatty acid biosynthetic process"/>
    <property type="evidence" value="ECO:0007669"/>
    <property type="project" value="UniProtKB-KW"/>
</dbReference>
<organism evidence="15 16">
    <name type="scientific">Synechococcus elongatus PCC 11801</name>
    <dbReference type="NCBI Taxonomy" id="2219813"/>
    <lineage>
        <taxon>Bacteria</taxon>
        <taxon>Bacillati</taxon>
        <taxon>Cyanobacteriota</taxon>
        <taxon>Cyanophyceae</taxon>
        <taxon>Synechococcales</taxon>
        <taxon>Synechococcaceae</taxon>
        <taxon>Synechococcus</taxon>
    </lineage>
</organism>
<dbReference type="PANTHER" id="PTHR11351:SF31">
    <property type="entry name" value="DESATURASE 1, ISOFORM A-RELATED"/>
    <property type="match status" value="1"/>
</dbReference>
<dbReference type="Proteomes" id="UP000267249">
    <property type="component" value="Chromosome"/>
</dbReference>
<evidence type="ECO:0000256" key="2">
    <source>
        <dbReference type="ARBA" id="ARBA00004141"/>
    </source>
</evidence>
<evidence type="ECO:0000256" key="11">
    <source>
        <dbReference type="ARBA" id="ARBA00023136"/>
    </source>
</evidence>